<dbReference type="GO" id="GO:0000981">
    <property type="term" value="F:DNA-binding transcription factor activity, RNA polymerase II-specific"/>
    <property type="evidence" value="ECO:0007669"/>
    <property type="project" value="InterPro"/>
</dbReference>
<feature type="region of interest" description="Disordered" evidence="1">
    <location>
        <begin position="1"/>
        <end position="38"/>
    </location>
</feature>
<evidence type="ECO:0000259" key="2">
    <source>
        <dbReference type="PROSITE" id="PS50048"/>
    </source>
</evidence>
<name>A0A061AKX9_RHOTO</name>
<accession>A0A061AKX9</accession>
<feature type="domain" description="Zn(2)-C6 fungal-type" evidence="2">
    <location>
        <begin position="43"/>
        <end position="72"/>
    </location>
</feature>
<dbReference type="PROSITE" id="PS00463">
    <property type="entry name" value="ZN2_CY6_FUNGAL_1"/>
    <property type="match status" value="1"/>
</dbReference>
<dbReference type="AlphaFoldDB" id="A0A061AKX9"/>
<feature type="region of interest" description="Disordered" evidence="1">
    <location>
        <begin position="164"/>
        <end position="204"/>
    </location>
</feature>
<dbReference type="CDD" id="cd00067">
    <property type="entry name" value="GAL4"/>
    <property type="match status" value="1"/>
</dbReference>
<feature type="compositionally biased region" description="Low complexity" evidence="1">
    <location>
        <begin position="21"/>
        <end position="32"/>
    </location>
</feature>
<sequence>MTLDQSPDPEQSARRGKHSSKTSASSASPPKVAHAKGKSKATVCDHCRYRKISCDLQLPCSGCVFRKRTCTYDGVDPETRSAKLESIEAEKTAREDAVRAAKEEMGGLLGKVEALAFRLHLDADQLNDLYFKAMQFVDEDKKKNPGLYIPAGLNRSTLPALPTGLLPATKAPGAPDSPPLAGRTRAATAARAEPAARSKSPPTPRVALLVANSPLAPKVAPLPILASSQPKARPPAAARPPPPAPDVPRKKPATVVVPDRDRPTTVVVPSKTNGNGQPTVIHIPASAYATYSPDEPVKRLPLHRPLPRPPPPMTTIDFSQGPPPLPPIDLTGRPHDSLLFHFPATAIRSASWMGAPNSFPSVFRKPQQARYHPYRRSSSDSSSSIEIISP</sequence>
<feature type="compositionally biased region" description="Pro residues" evidence="1">
    <location>
        <begin position="237"/>
        <end position="246"/>
    </location>
</feature>
<evidence type="ECO:0000256" key="1">
    <source>
        <dbReference type="SAM" id="MobiDB-lite"/>
    </source>
</evidence>
<proteinExistence type="predicted"/>
<dbReference type="Pfam" id="PF00172">
    <property type="entry name" value="Zn_clus"/>
    <property type="match status" value="1"/>
</dbReference>
<organism evidence="3">
    <name type="scientific">Rhodotorula toruloides</name>
    <name type="common">Yeast</name>
    <name type="synonym">Rhodosporidium toruloides</name>
    <dbReference type="NCBI Taxonomy" id="5286"/>
    <lineage>
        <taxon>Eukaryota</taxon>
        <taxon>Fungi</taxon>
        <taxon>Dikarya</taxon>
        <taxon>Basidiomycota</taxon>
        <taxon>Pucciniomycotina</taxon>
        <taxon>Microbotryomycetes</taxon>
        <taxon>Sporidiobolales</taxon>
        <taxon>Sporidiobolaceae</taxon>
        <taxon>Rhodotorula</taxon>
    </lineage>
</organism>
<dbReference type="EMBL" id="LK052938">
    <property type="protein sequence ID" value="CDR38251.1"/>
    <property type="molecule type" value="Genomic_DNA"/>
</dbReference>
<dbReference type="InterPro" id="IPR001138">
    <property type="entry name" value="Zn2Cys6_DnaBD"/>
</dbReference>
<protein>
    <submittedName>
        <fullName evidence="3">RHTO0S03e06788g1_1</fullName>
    </submittedName>
</protein>
<feature type="compositionally biased region" description="Low complexity" evidence="1">
    <location>
        <begin position="181"/>
        <end position="197"/>
    </location>
</feature>
<dbReference type="PROSITE" id="PS50048">
    <property type="entry name" value="ZN2_CY6_FUNGAL_2"/>
    <property type="match status" value="1"/>
</dbReference>
<dbReference type="SMART" id="SM00066">
    <property type="entry name" value="GAL4"/>
    <property type="match status" value="1"/>
</dbReference>
<dbReference type="OrthoDB" id="4132249at2759"/>
<feature type="compositionally biased region" description="Low complexity" evidence="1">
    <location>
        <begin position="379"/>
        <end position="390"/>
    </location>
</feature>
<dbReference type="InterPro" id="IPR036864">
    <property type="entry name" value="Zn2-C6_fun-type_DNA-bd_sf"/>
</dbReference>
<feature type="region of interest" description="Disordered" evidence="1">
    <location>
        <begin position="357"/>
        <end position="390"/>
    </location>
</feature>
<feature type="region of interest" description="Disordered" evidence="1">
    <location>
        <begin position="228"/>
        <end position="253"/>
    </location>
</feature>
<gene>
    <name evidence="3" type="ORF">RHTO0S_03e06788g</name>
</gene>
<evidence type="ECO:0000313" key="3">
    <source>
        <dbReference type="EMBL" id="CDR38251.1"/>
    </source>
</evidence>
<reference evidence="3" key="1">
    <citation type="journal article" date="2014" name="Genome Announc.">
        <title>Draft genome sequence of Rhodosporidium toruloides CECT1137, an oleaginous yeast of biotechnological interest.</title>
        <authorList>
            <person name="Morin N."/>
            <person name="Calcas X."/>
            <person name="Devillers H."/>
            <person name="Durrens P."/>
            <person name="Sherman D.J."/>
            <person name="Nicaud J.-M."/>
            <person name="Neuveglise C."/>
        </authorList>
    </citation>
    <scope>NUCLEOTIDE SEQUENCE</scope>
    <source>
        <strain evidence="3">CECT1137</strain>
    </source>
</reference>
<dbReference type="Gene3D" id="4.10.240.10">
    <property type="entry name" value="Zn(2)-C6 fungal-type DNA-binding domain"/>
    <property type="match status" value="1"/>
</dbReference>
<dbReference type="SUPFAM" id="SSF57701">
    <property type="entry name" value="Zn2/Cys6 DNA-binding domain"/>
    <property type="match status" value="1"/>
</dbReference>
<dbReference type="GO" id="GO:0008270">
    <property type="term" value="F:zinc ion binding"/>
    <property type="evidence" value="ECO:0007669"/>
    <property type="project" value="InterPro"/>
</dbReference>